<organism evidence="2 3">
    <name type="scientific">Actinomadura alba</name>
    <dbReference type="NCBI Taxonomy" id="406431"/>
    <lineage>
        <taxon>Bacteria</taxon>
        <taxon>Bacillati</taxon>
        <taxon>Actinomycetota</taxon>
        <taxon>Actinomycetes</taxon>
        <taxon>Streptosporangiales</taxon>
        <taxon>Thermomonosporaceae</taxon>
        <taxon>Actinomadura</taxon>
    </lineage>
</organism>
<feature type="signal peptide" evidence="1">
    <location>
        <begin position="1"/>
        <end position="20"/>
    </location>
</feature>
<reference evidence="2 3" key="1">
    <citation type="submission" date="2020-06" db="EMBL/GenBank/DDBJ databases">
        <title>Actinomadura xiongansis sp. nov., isolated from soil of Baiyangdian.</title>
        <authorList>
            <person name="Zhang X."/>
        </authorList>
    </citation>
    <scope>NUCLEOTIDE SEQUENCE [LARGE SCALE GENOMIC DNA]</scope>
    <source>
        <strain evidence="2 3">HBUM206468</strain>
    </source>
</reference>
<comment type="caution">
    <text evidence="2">The sequence shown here is derived from an EMBL/GenBank/DDBJ whole genome shotgun (WGS) entry which is preliminary data.</text>
</comment>
<dbReference type="EMBL" id="JABVEC010000003">
    <property type="protein sequence ID" value="MBC6465078.1"/>
    <property type="molecule type" value="Genomic_DNA"/>
</dbReference>
<evidence type="ECO:0000313" key="2">
    <source>
        <dbReference type="EMBL" id="MBC6465078.1"/>
    </source>
</evidence>
<sequence>MRIRALAMSLCLIVSGTAGCAVETPRHVSPSSAIRLDQPRLVQPDPSEFGAALPTTRTGTPYTFADIVVCLNRPGKVTVESAVVVGPSGGLRLDALATRPSVNGRSQVGGANLSLAKLGFSPGGATVIDRVCPAAPRGAGAVGNYYELGLQFSKTDDVTATGHGVDVHYHTEAGAEMTLRIPFILVLCKGRDPAVPDCG</sequence>
<name>A0ABR7LK67_9ACTN</name>
<dbReference type="RefSeq" id="WP_187242095.1">
    <property type="nucleotide sequence ID" value="NZ_BAAAOK010000017.1"/>
</dbReference>
<evidence type="ECO:0000313" key="3">
    <source>
        <dbReference type="Proteomes" id="UP000805614"/>
    </source>
</evidence>
<proteinExistence type="predicted"/>
<dbReference type="Proteomes" id="UP000805614">
    <property type="component" value="Unassembled WGS sequence"/>
</dbReference>
<accession>A0ABR7LK67</accession>
<feature type="chain" id="PRO_5046225749" description="Lipoprotein" evidence="1">
    <location>
        <begin position="21"/>
        <end position="199"/>
    </location>
</feature>
<evidence type="ECO:0000256" key="1">
    <source>
        <dbReference type="SAM" id="SignalP"/>
    </source>
</evidence>
<evidence type="ECO:0008006" key="4">
    <source>
        <dbReference type="Google" id="ProtNLM"/>
    </source>
</evidence>
<dbReference type="PROSITE" id="PS51257">
    <property type="entry name" value="PROKAR_LIPOPROTEIN"/>
    <property type="match status" value="1"/>
</dbReference>
<protein>
    <recommendedName>
        <fullName evidence="4">Lipoprotein</fullName>
    </recommendedName>
</protein>
<gene>
    <name evidence="2" type="ORF">HKK74_06170</name>
</gene>
<keyword evidence="3" id="KW-1185">Reference proteome</keyword>
<keyword evidence="1" id="KW-0732">Signal</keyword>